<protein>
    <submittedName>
        <fullName evidence="2">Uncharacterized protein</fullName>
    </submittedName>
</protein>
<evidence type="ECO:0000256" key="1">
    <source>
        <dbReference type="SAM" id="MobiDB-lite"/>
    </source>
</evidence>
<dbReference type="EMBL" id="AZIL01001203">
    <property type="protein sequence ID" value="EWM24501.1"/>
    <property type="molecule type" value="Genomic_DNA"/>
</dbReference>
<dbReference type="SUPFAM" id="SSF81301">
    <property type="entry name" value="Nucleotidyltransferase"/>
    <property type="match status" value="1"/>
</dbReference>
<feature type="compositionally biased region" description="Low complexity" evidence="1">
    <location>
        <begin position="139"/>
        <end position="150"/>
    </location>
</feature>
<dbReference type="OrthoDB" id="10361465at2759"/>
<feature type="region of interest" description="Disordered" evidence="1">
    <location>
        <begin position="133"/>
        <end position="152"/>
    </location>
</feature>
<evidence type="ECO:0000313" key="2">
    <source>
        <dbReference type="EMBL" id="EWM24501.1"/>
    </source>
</evidence>
<dbReference type="Proteomes" id="UP000019335">
    <property type="component" value="Chromosome 13"/>
</dbReference>
<gene>
    <name evidence="2" type="ORF">Naga_101196g1</name>
</gene>
<organism evidence="2 3">
    <name type="scientific">Nannochloropsis gaditana</name>
    <dbReference type="NCBI Taxonomy" id="72520"/>
    <lineage>
        <taxon>Eukaryota</taxon>
        <taxon>Sar</taxon>
        <taxon>Stramenopiles</taxon>
        <taxon>Ochrophyta</taxon>
        <taxon>Eustigmatophyceae</taxon>
        <taxon>Eustigmatales</taxon>
        <taxon>Monodopsidaceae</taxon>
        <taxon>Nannochloropsis</taxon>
    </lineage>
</organism>
<evidence type="ECO:0000313" key="3">
    <source>
        <dbReference type="Proteomes" id="UP000019335"/>
    </source>
</evidence>
<keyword evidence="3" id="KW-1185">Reference proteome</keyword>
<feature type="region of interest" description="Disordered" evidence="1">
    <location>
        <begin position="340"/>
        <end position="373"/>
    </location>
</feature>
<comment type="caution">
    <text evidence="2">The sequence shown here is derived from an EMBL/GenBank/DDBJ whole genome shotgun (WGS) entry which is preliminary data.</text>
</comment>
<feature type="compositionally biased region" description="Low complexity" evidence="1">
    <location>
        <begin position="340"/>
        <end position="349"/>
    </location>
</feature>
<name>W7TV75_9STRA</name>
<dbReference type="InterPro" id="IPR043519">
    <property type="entry name" value="NT_sf"/>
</dbReference>
<reference evidence="2 3" key="1">
    <citation type="journal article" date="2014" name="Mol. Plant">
        <title>Chromosome Scale Genome Assembly and Transcriptome Profiling of Nannochloropsis gaditana in Nitrogen Depletion.</title>
        <authorList>
            <person name="Corteggiani Carpinelli E."/>
            <person name="Telatin A."/>
            <person name="Vitulo N."/>
            <person name="Forcato C."/>
            <person name="D'Angelo M."/>
            <person name="Schiavon R."/>
            <person name="Vezzi A."/>
            <person name="Giacometti G.M."/>
            <person name="Morosinotto T."/>
            <person name="Valle G."/>
        </authorList>
    </citation>
    <scope>NUCLEOTIDE SEQUENCE [LARGE SCALE GENOMIC DNA]</scope>
    <source>
        <strain evidence="2 3">B-31</strain>
    </source>
</reference>
<feature type="region of interest" description="Disordered" evidence="1">
    <location>
        <begin position="63"/>
        <end position="98"/>
    </location>
</feature>
<proteinExistence type="predicted"/>
<dbReference type="Gene3D" id="3.30.460.10">
    <property type="entry name" value="Beta Polymerase, domain 2"/>
    <property type="match status" value="1"/>
</dbReference>
<accession>W7TV75</accession>
<dbReference type="AlphaFoldDB" id="W7TV75"/>
<feature type="compositionally biased region" description="Acidic residues" evidence="1">
    <location>
        <begin position="76"/>
        <end position="98"/>
    </location>
</feature>
<sequence>MEGTGSAPCNTTDIASTAKSAIKGARIAGVKTIRDADTPPENKAPAAFEATILRITSDLALIGKNSRKGSTSNETDGADFDQGENSENEDSGAAEGVEDAVGTELQKIVPTGKESPPSLLSIIDDLHSCLGIHYPPRPSSSSSSPPQSTPVLKKFQVSPGAYAIYTSLTQVALLAADGHAGAFPPPSKRVQPCPSDPSSCLRHAARLLHRAVRADLSSFLSFLKGKQAEALRKQAQRLADLHAWYLKGPTLPPALPPTLTPSHSTLLEATCVECFDRLCPPPDLAEEVEAVRDRLEGVLREHPAFRSARVLVFGSAPCGLGSSGSDIDLSRGTLSQKVAAASRAAGPGALPMDDGEQALQEPGTTVERPREKA</sequence>